<dbReference type="Proteomes" id="UP000235925">
    <property type="component" value="Unassembled WGS sequence"/>
</dbReference>
<keyword evidence="10" id="KW-0238">DNA-binding</keyword>
<evidence type="ECO:0000256" key="13">
    <source>
        <dbReference type="ARBA" id="ARBA00038058"/>
    </source>
</evidence>
<feature type="domain" description="Helicase ATP-binding" evidence="14">
    <location>
        <begin position="173"/>
        <end position="429"/>
    </location>
</feature>
<dbReference type="GO" id="GO:0046872">
    <property type="term" value="F:metal ion binding"/>
    <property type="evidence" value="ECO:0007669"/>
    <property type="project" value="UniProtKB-KW"/>
</dbReference>
<evidence type="ECO:0000313" key="15">
    <source>
        <dbReference type="EMBL" id="PNF80258.1"/>
    </source>
</evidence>
<comment type="caution">
    <text evidence="15">The sequence shown here is derived from an EMBL/GenBank/DDBJ whole genome shotgun (WGS) entry which is preliminary data.</text>
</comment>
<dbReference type="InterPro" id="IPR027417">
    <property type="entry name" value="P-loop_NTPase"/>
</dbReference>
<organism evidence="15 16">
    <name type="scientific">Stutzerimonas stutzeri</name>
    <name type="common">Pseudomonas stutzeri</name>
    <dbReference type="NCBI Taxonomy" id="316"/>
    <lineage>
        <taxon>Bacteria</taxon>
        <taxon>Pseudomonadati</taxon>
        <taxon>Pseudomonadota</taxon>
        <taxon>Gammaproteobacteria</taxon>
        <taxon>Pseudomonadales</taxon>
        <taxon>Pseudomonadaceae</taxon>
        <taxon>Stutzerimonas</taxon>
    </lineage>
</organism>
<dbReference type="InterPro" id="IPR014013">
    <property type="entry name" value="Helic_SF1/SF2_ATP-bd_DinG/Rad3"/>
</dbReference>
<dbReference type="InterPro" id="IPR011604">
    <property type="entry name" value="PDDEXK-like_dom_sf"/>
</dbReference>
<name>A0A2N8S0U6_STUST</name>
<protein>
    <submittedName>
        <fullName evidence="15">ATP-dependent DNA helicase</fullName>
    </submittedName>
</protein>
<keyword evidence="6 15" id="KW-0347">Helicase</keyword>
<evidence type="ECO:0000256" key="4">
    <source>
        <dbReference type="ARBA" id="ARBA00022763"/>
    </source>
</evidence>
<evidence type="ECO:0000256" key="2">
    <source>
        <dbReference type="ARBA" id="ARBA00022723"/>
    </source>
</evidence>
<keyword evidence="4" id="KW-0227">DNA damage</keyword>
<keyword evidence="11" id="KW-0234">DNA repair</keyword>
<comment type="similarity">
    <text evidence="13">Belongs to the helicase family. DinG subfamily.</text>
</comment>
<dbReference type="RefSeq" id="WP_102826136.1">
    <property type="nucleotide sequence ID" value="NZ_CP139348.1"/>
</dbReference>
<dbReference type="Pfam" id="PF13307">
    <property type="entry name" value="Helicase_C_2"/>
    <property type="match status" value="1"/>
</dbReference>
<evidence type="ECO:0000256" key="3">
    <source>
        <dbReference type="ARBA" id="ARBA00022741"/>
    </source>
</evidence>
<evidence type="ECO:0000256" key="10">
    <source>
        <dbReference type="ARBA" id="ARBA00023125"/>
    </source>
</evidence>
<dbReference type="OrthoDB" id="9765586at2"/>
<evidence type="ECO:0000313" key="16">
    <source>
        <dbReference type="Proteomes" id="UP000235925"/>
    </source>
</evidence>
<dbReference type="Pfam" id="PF06733">
    <property type="entry name" value="DEAD_2"/>
    <property type="match status" value="1"/>
</dbReference>
<dbReference type="InterPro" id="IPR045028">
    <property type="entry name" value="DinG/Rad3-like"/>
</dbReference>
<dbReference type="Gene3D" id="3.40.50.300">
    <property type="entry name" value="P-loop containing nucleotide triphosphate hydrolases"/>
    <property type="match status" value="2"/>
</dbReference>
<evidence type="ECO:0000259" key="14">
    <source>
        <dbReference type="PROSITE" id="PS51193"/>
    </source>
</evidence>
<keyword evidence="12" id="KW-0413">Isomerase</keyword>
<dbReference type="InterPro" id="IPR006555">
    <property type="entry name" value="ATP-dep_Helicase_C"/>
</dbReference>
<dbReference type="PROSITE" id="PS51193">
    <property type="entry name" value="HELICASE_ATP_BIND_2"/>
    <property type="match status" value="1"/>
</dbReference>
<dbReference type="EMBL" id="POUN01000004">
    <property type="protein sequence ID" value="PNF80258.1"/>
    <property type="molecule type" value="Genomic_DNA"/>
</dbReference>
<keyword evidence="9" id="KW-0411">Iron-sulfur</keyword>
<reference evidence="15 16" key="1">
    <citation type="submission" date="2018-01" db="EMBL/GenBank/DDBJ databases">
        <title>Denitrification phenotypes of diverse strains of Pseudomonas stutzeri.</title>
        <authorList>
            <person name="Milligan D.A."/>
            <person name="Bergaust L."/>
            <person name="Bakken L.R."/>
            <person name="Frostegard A."/>
        </authorList>
    </citation>
    <scope>NUCLEOTIDE SEQUENCE [LARGE SCALE GENOMIC DNA]</scope>
    <source>
        <strain evidence="15 16">KC</strain>
    </source>
</reference>
<evidence type="ECO:0000256" key="1">
    <source>
        <dbReference type="ARBA" id="ARBA00022485"/>
    </source>
</evidence>
<dbReference type="AlphaFoldDB" id="A0A2N8S0U6"/>
<keyword evidence="1" id="KW-0004">4Fe-4S</keyword>
<dbReference type="GO" id="GO:0003678">
    <property type="term" value="F:DNA helicase activity"/>
    <property type="evidence" value="ECO:0007669"/>
    <property type="project" value="InterPro"/>
</dbReference>
<dbReference type="Gene3D" id="1.10.275.30">
    <property type="match status" value="1"/>
</dbReference>
<sequence length="774" mass="86544">MSYQVAVRALCEFTAKVGDLDLRFTPSPTALEGIAGHAQVTARRGEGYEREVALQGQYGQLNVRGRADGYDPTRNRLEEIKTFRGDLERQPANHRQLHWAQAKIYGWLLCQARGLAEVELALVYFDIVSHKETLFIERHTAADLRSFFEVQCQAFVDWAEQELAHRATRDQALTALRFPYADFRSGQRQLAEAVYKAACTGTTLMAQAPTGIGKTLATLFPQLKAFPGQQLDKLFFLAAKTSGRRLALDALQSLQRSGADSLRTLELVARDKTCEHPDKACHGDSCPLAKGFYDRLPAARAEALQHCMLDQATLRDIALSHQLCPYYLSQELARWADVVVGDYNYYFDISALLYGLTLSNDWRACLLVDEAHNLLERARGMYSADLDQRAFAGLGSKAPAPLKRPLSRVQRCWNELHREQTATYQVQTELPVKLLGALQQAVSAITDYLGEQPAMLDADLQRAYFDAMHFCRIAELFGEHSLFDISLLPATGRGTAKRSCLCLRNVIPAPFLEPRLTQAHSSVLFSATLNPRRFYADTLGLPAASAWIEVDSPFQSHQLQVRLAEHVSTRYQHREASLGAVVELIAEQYRARPGNYLAFFSSFDYLQQVTALLREQCPDVPFWEQTRGMQEAARNDFLGRFTEHSKGIGFAVLGGAFAEGIDLPGRRLIGAFIATLGLPQVNPVNEQFKRRFDEIFGRGLGYDYTYLYPGLQKVVQAAGRVIRTQDDEGVVHLIDDRFGRPQIRRLLPSWWSLSTGAGVRDTGRSGCVGHGGSL</sequence>
<evidence type="ECO:0000256" key="9">
    <source>
        <dbReference type="ARBA" id="ARBA00023014"/>
    </source>
</evidence>
<evidence type="ECO:0000256" key="11">
    <source>
        <dbReference type="ARBA" id="ARBA00023204"/>
    </source>
</evidence>
<dbReference type="Gene3D" id="3.90.320.10">
    <property type="match status" value="1"/>
</dbReference>
<dbReference type="GO" id="GO:0006281">
    <property type="term" value="P:DNA repair"/>
    <property type="evidence" value="ECO:0007669"/>
    <property type="project" value="UniProtKB-KW"/>
</dbReference>
<keyword evidence="7" id="KW-0067">ATP-binding</keyword>
<dbReference type="GO" id="GO:0051539">
    <property type="term" value="F:4 iron, 4 sulfur cluster binding"/>
    <property type="evidence" value="ECO:0007669"/>
    <property type="project" value="UniProtKB-KW"/>
</dbReference>
<dbReference type="PANTHER" id="PTHR11472">
    <property type="entry name" value="DNA REPAIR DEAD HELICASE RAD3/XP-D SUBFAMILY MEMBER"/>
    <property type="match status" value="1"/>
</dbReference>
<dbReference type="GO" id="GO:0003677">
    <property type="term" value="F:DNA binding"/>
    <property type="evidence" value="ECO:0007669"/>
    <property type="project" value="UniProtKB-KW"/>
</dbReference>
<evidence type="ECO:0000256" key="12">
    <source>
        <dbReference type="ARBA" id="ARBA00023235"/>
    </source>
</evidence>
<keyword evidence="5" id="KW-0378">Hydrolase</keyword>
<evidence type="ECO:0000256" key="7">
    <source>
        <dbReference type="ARBA" id="ARBA00022840"/>
    </source>
</evidence>
<keyword evidence="2" id="KW-0479">Metal-binding</keyword>
<dbReference type="SMART" id="SM00491">
    <property type="entry name" value="HELICc2"/>
    <property type="match status" value="1"/>
</dbReference>
<evidence type="ECO:0000256" key="5">
    <source>
        <dbReference type="ARBA" id="ARBA00022801"/>
    </source>
</evidence>
<keyword evidence="8" id="KW-0408">Iron</keyword>
<dbReference type="GO" id="GO:0005524">
    <property type="term" value="F:ATP binding"/>
    <property type="evidence" value="ECO:0007669"/>
    <property type="project" value="UniProtKB-KW"/>
</dbReference>
<dbReference type="InterPro" id="IPR010614">
    <property type="entry name" value="RAD3-like_helicase_DEAD"/>
</dbReference>
<accession>A0A2N8S0U6</accession>
<dbReference type="PANTHER" id="PTHR11472:SF34">
    <property type="entry name" value="REGULATOR OF TELOMERE ELONGATION HELICASE 1"/>
    <property type="match status" value="1"/>
</dbReference>
<dbReference type="InterPro" id="IPR006554">
    <property type="entry name" value="Helicase-like_DEXD_c2"/>
</dbReference>
<dbReference type="SMART" id="SM00488">
    <property type="entry name" value="DEXDc2"/>
    <property type="match status" value="1"/>
</dbReference>
<proteinExistence type="inferred from homology"/>
<gene>
    <name evidence="15" type="ORF">CXK92_15495</name>
</gene>
<evidence type="ECO:0000256" key="8">
    <source>
        <dbReference type="ARBA" id="ARBA00023004"/>
    </source>
</evidence>
<evidence type="ECO:0000256" key="6">
    <source>
        <dbReference type="ARBA" id="ARBA00022806"/>
    </source>
</evidence>
<dbReference type="GO" id="GO:0016818">
    <property type="term" value="F:hydrolase activity, acting on acid anhydrides, in phosphorus-containing anhydrides"/>
    <property type="evidence" value="ECO:0007669"/>
    <property type="project" value="InterPro"/>
</dbReference>
<keyword evidence="3" id="KW-0547">Nucleotide-binding</keyword>
<dbReference type="SUPFAM" id="SSF52540">
    <property type="entry name" value="P-loop containing nucleoside triphosphate hydrolases"/>
    <property type="match status" value="1"/>
</dbReference>